<keyword evidence="3 5" id="KW-0853">WD repeat</keyword>
<dbReference type="PANTHER" id="PTHR19849">
    <property type="entry name" value="PHOSPHOLIPASE A-2-ACTIVATING PROTEIN"/>
    <property type="match status" value="1"/>
</dbReference>
<gene>
    <name evidence="9" type="ORF">Agub_g9384</name>
</gene>
<feature type="repeat" description="WD" evidence="5">
    <location>
        <begin position="84"/>
        <end position="115"/>
    </location>
</feature>
<dbReference type="Gene3D" id="2.130.10.10">
    <property type="entry name" value="YVTN repeat-like/Quinoprotein amine dehydrogenase"/>
    <property type="match status" value="1"/>
</dbReference>
<dbReference type="PRINTS" id="PR00320">
    <property type="entry name" value="GPROTEINBRPT"/>
</dbReference>
<dbReference type="GO" id="GO:0043130">
    <property type="term" value="F:ubiquitin binding"/>
    <property type="evidence" value="ECO:0007669"/>
    <property type="project" value="TreeGrafter"/>
</dbReference>
<feature type="domain" description="PFU" evidence="7">
    <location>
        <begin position="285"/>
        <end position="387"/>
    </location>
</feature>
<dbReference type="InterPro" id="IPR036322">
    <property type="entry name" value="WD40_repeat_dom_sf"/>
</dbReference>
<dbReference type="InterPro" id="IPR020472">
    <property type="entry name" value="WD40_PAC1"/>
</dbReference>
<dbReference type="InterPro" id="IPR015155">
    <property type="entry name" value="PFU"/>
</dbReference>
<evidence type="ECO:0000313" key="10">
    <source>
        <dbReference type="Proteomes" id="UP001054857"/>
    </source>
</evidence>
<dbReference type="EMBL" id="BMAR01000019">
    <property type="protein sequence ID" value="GFR47642.1"/>
    <property type="molecule type" value="Genomic_DNA"/>
</dbReference>
<feature type="non-terminal residue" evidence="9">
    <location>
        <position position="794"/>
    </location>
</feature>
<keyword evidence="2" id="KW-0963">Cytoplasm</keyword>
<feature type="compositionally biased region" description="Low complexity" evidence="6">
    <location>
        <begin position="65"/>
        <end position="74"/>
    </location>
</feature>
<dbReference type="Gene3D" id="1.25.10.10">
    <property type="entry name" value="Leucine-rich Repeat Variant"/>
    <property type="match status" value="1"/>
</dbReference>
<keyword evidence="10" id="KW-1185">Reference proteome</keyword>
<feature type="region of interest" description="Disordered" evidence="6">
    <location>
        <begin position="227"/>
        <end position="248"/>
    </location>
</feature>
<evidence type="ECO:0008006" key="11">
    <source>
        <dbReference type="Google" id="ProtNLM"/>
    </source>
</evidence>
<dbReference type="Pfam" id="PF00400">
    <property type="entry name" value="WD40"/>
    <property type="match status" value="4"/>
</dbReference>
<comment type="caution">
    <text evidence="9">The sequence shown here is derived from an EMBL/GenBank/DDBJ whole genome shotgun (WGS) entry which is preliminary data.</text>
</comment>
<evidence type="ECO:0000256" key="1">
    <source>
        <dbReference type="ARBA" id="ARBA00004496"/>
    </source>
</evidence>
<organism evidence="9 10">
    <name type="scientific">Astrephomene gubernaculifera</name>
    <dbReference type="NCBI Taxonomy" id="47775"/>
    <lineage>
        <taxon>Eukaryota</taxon>
        <taxon>Viridiplantae</taxon>
        <taxon>Chlorophyta</taxon>
        <taxon>core chlorophytes</taxon>
        <taxon>Chlorophyceae</taxon>
        <taxon>CS clade</taxon>
        <taxon>Chlamydomonadales</taxon>
        <taxon>Astrephomenaceae</taxon>
        <taxon>Astrephomene</taxon>
    </lineage>
</organism>
<dbReference type="PROSITE" id="PS51396">
    <property type="entry name" value="PUL"/>
    <property type="match status" value="1"/>
</dbReference>
<feature type="repeat" description="WD" evidence="5">
    <location>
        <begin position="170"/>
        <end position="201"/>
    </location>
</feature>
<dbReference type="InterPro" id="IPR038122">
    <property type="entry name" value="PFU_sf"/>
</dbReference>
<dbReference type="SMART" id="SM00320">
    <property type="entry name" value="WD40"/>
    <property type="match status" value="4"/>
</dbReference>
<evidence type="ECO:0000313" key="9">
    <source>
        <dbReference type="EMBL" id="GFR47642.1"/>
    </source>
</evidence>
<dbReference type="PANTHER" id="PTHR19849:SF0">
    <property type="entry name" value="PHOSPHOLIPASE A-2-ACTIVATING PROTEIN"/>
    <property type="match status" value="1"/>
</dbReference>
<dbReference type="InterPro" id="IPR013535">
    <property type="entry name" value="PUL_dom"/>
</dbReference>
<sequence length="794" mass="79341">GGAIVSASLDKTLRVWHLGRCVATLTGHEGPVLSLLVLPATGEILSGSGDTTVRLWAPQQPQPPQSASETPASPFSSWRCVRTLKAHADTVRGMCLVPGLGFATASHDMGVKVWDASGGLLAELVGHTAIVYCVAAVEAPAGAGGGLLLASGSEDNSVRVWRPSGECLQVIEHPGNIWAVDFTPDGDLLTGSSDAVARLWSRRPDRTAPADVAAALTSAVEQRKAAAAAGGGGGEGGGGGNGGGGAALPPGLKVEEAFVLSQPGAKNGENKFVRDAATGDVVAYSWDGSAFQWEKLGVVVAGPQQGGGGGGGPVKKFHAGREWDYVFDVDVGEGQPPRKLALNAADNPYLVAQGFIQEHDLPPYFQEQIVQFILTNTGGGKAAAGGPEPMDITGGFCDPFTGGGGSSRPPAAPRLPAGTLPASITGGGVDPFTGGGGSSSSRSAGGLPAFIPTHVPCHTLLTFDNVPNLEALGRKIREFNSSESVPAPLRLSEQDLATGGPLDTLLQKLPKIAAAAAATAAAAAAAAPASAPLTTPADISLLRRLLSWPAACLFPALDVARLVALEGGAVGAAGAAAGGGAALLAAPEVAGDLTAAEPQAGTLAGALAAAAASPLPANHQLALRLAANAAASPPAAAVGPLRSWTLAAASPLLDRLAPLATAPTANKAVRMSAAVLYGNLAAAAALRQLPSAAAAEEVPLQLLSAALELLSQLAAATLAEADAVYRCLVAVGTLLSAGGKELCLIARDLDINERIHSVMQAARGGGATEHKLLQAGIEVTAVIARSTGVKVAEA</sequence>
<dbReference type="AlphaFoldDB" id="A0AAD3DV19"/>
<keyword evidence="4" id="KW-0677">Repeat</keyword>
<feature type="repeat" description="WD" evidence="5">
    <location>
        <begin position="124"/>
        <end position="161"/>
    </location>
</feature>
<evidence type="ECO:0000259" key="7">
    <source>
        <dbReference type="PROSITE" id="PS51394"/>
    </source>
</evidence>
<dbReference type="Gene3D" id="3.10.20.870">
    <property type="entry name" value="PFU (PLAA family ubiquitin binding), C-terminal domain"/>
    <property type="match status" value="1"/>
</dbReference>
<evidence type="ECO:0000259" key="8">
    <source>
        <dbReference type="PROSITE" id="PS51396"/>
    </source>
</evidence>
<dbReference type="CDD" id="cd00200">
    <property type="entry name" value="WD40"/>
    <property type="match status" value="1"/>
</dbReference>
<dbReference type="InterPro" id="IPR001680">
    <property type="entry name" value="WD40_rpt"/>
</dbReference>
<feature type="compositionally biased region" description="Gly residues" evidence="6">
    <location>
        <begin position="425"/>
        <end position="438"/>
    </location>
</feature>
<dbReference type="GO" id="GO:0043161">
    <property type="term" value="P:proteasome-mediated ubiquitin-dependent protein catabolic process"/>
    <property type="evidence" value="ECO:0007669"/>
    <property type="project" value="TreeGrafter"/>
</dbReference>
<dbReference type="GO" id="GO:0005737">
    <property type="term" value="C:cytoplasm"/>
    <property type="evidence" value="ECO:0007669"/>
    <property type="project" value="UniProtKB-SubCell"/>
</dbReference>
<evidence type="ECO:0000256" key="6">
    <source>
        <dbReference type="SAM" id="MobiDB-lite"/>
    </source>
</evidence>
<dbReference type="Pfam" id="PF08324">
    <property type="entry name" value="PUL"/>
    <property type="match status" value="1"/>
</dbReference>
<dbReference type="PROSITE" id="PS50294">
    <property type="entry name" value="WD_REPEATS_REGION"/>
    <property type="match status" value="1"/>
</dbReference>
<dbReference type="Pfam" id="PF09070">
    <property type="entry name" value="PFU"/>
    <property type="match status" value="1"/>
</dbReference>
<feature type="repeat" description="WD" evidence="5">
    <location>
        <begin position="1"/>
        <end position="18"/>
    </location>
</feature>
<accession>A0AAD3DV19</accession>
<dbReference type="GO" id="GO:0010992">
    <property type="term" value="P:ubiquitin recycling"/>
    <property type="evidence" value="ECO:0007669"/>
    <property type="project" value="TreeGrafter"/>
</dbReference>
<dbReference type="Proteomes" id="UP001054857">
    <property type="component" value="Unassembled WGS sequence"/>
</dbReference>
<evidence type="ECO:0000256" key="5">
    <source>
        <dbReference type="PROSITE-ProRule" id="PRU00221"/>
    </source>
</evidence>
<dbReference type="InterPro" id="IPR011989">
    <property type="entry name" value="ARM-like"/>
</dbReference>
<evidence type="ECO:0000256" key="4">
    <source>
        <dbReference type="ARBA" id="ARBA00022737"/>
    </source>
</evidence>
<dbReference type="InterPro" id="IPR015943">
    <property type="entry name" value="WD40/YVTN_repeat-like_dom_sf"/>
</dbReference>
<feature type="domain" description="PUL" evidence="8">
    <location>
        <begin position="453"/>
        <end position="782"/>
    </location>
</feature>
<feature type="region of interest" description="Disordered" evidence="6">
    <location>
        <begin position="54"/>
        <end position="74"/>
    </location>
</feature>
<feature type="region of interest" description="Disordered" evidence="6">
    <location>
        <begin position="402"/>
        <end position="445"/>
    </location>
</feature>
<evidence type="ECO:0000256" key="3">
    <source>
        <dbReference type="ARBA" id="ARBA00022574"/>
    </source>
</evidence>
<dbReference type="PROSITE" id="PS51394">
    <property type="entry name" value="PFU"/>
    <property type="match status" value="1"/>
</dbReference>
<reference evidence="9 10" key="1">
    <citation type="journal article" date="2021" name="Sci. Rep.">
        <title>Genome sequencing of the multicellular alga Astrephomene provides insights into convergent evolution of germ-soma differentiation.</title>
        <authorList>
            <person name="Yamashita S."/>
            <person name="Yamamoto K."/>
            <person name="Matsuzaki R."/>
            <person name="Suzuki S."/>
            <person name="Yamaguchi H."/>
            <person name="Hirooka S."/>
            <person name="Minakuchi Y."/>
            <person name="Miyagishima S."/>
            <person name="Kawachi M."/>
            <person name="Toyoda A."/>
            <person name="Nozaki H."/>
        </authorList>
    </citation>
    <scope>NUCLEOTIDE SEQUENCE [LARGE SCALE GENOMIC DNA]</scope>
    <source>
        <strain evidence="9 10">NIES-4017</strain>
    </source>
</reference>
<protein>
    <recommendedName>
        <fullName evidence="11">Phospholipase A-2-activating protein</fullName>
    </recommendedName>
</protein>
<dbReference type="SUPFAM" id="SSF50978">
    <property type="entry name" value="WD40 repeat-like"/>
    <property type="match status" value="1"/>
</dbReference>
<feature type="repeat" description="WD" evidence="5">
    <location>
        <begin position="25"/>
        <end position="56"/>
    </location>
</feature>
<dbReference type="GO" id="GO:0005634">
    <property type="term" value="C:nucleus"/>
    <property type="evidence" value="ECO:0007669"/>
    <property type="project" value="TreeGrafter"/>
</dbReference>
<feature type="compositionally biased region" description="Gly residues" evidence="6">
    <location>
        <begin position="229"/>
        <end position="246"/>
    </location>
</feature>
<evidence type="ECO:0000256" key="2">
    <source>
        <dbReference type="ARBA" id="ARBA00022490"/>
    </source>
</evidence>
<dbReference type="PROSITE" id="PS50082">
    <property type="entry name" value="WD_REPEATS_2"/>
    <property type="match status" value="5"/>
</dbReference>
<comment type="subcellular location">
    <subcellularLocation>
        <location evidence="1">Cytoplasm</location>
    </subcellularLocation>
</comment>
<name>A0AAD3DV19_9CHLO</name>
<proteinExistence type="predicted"/>